<dbReference type="RefSeq" id="WP_246518397.1">
    <property type="nucleotide sequence ID" value="NZ_BAABIX010000007.1"/>
</dbReference>
<evidence type="ECO:0000313" key="13">
    <source>
        <dbReference type="Proteomes" id="UP000578449"/>
    </source>
</evidence>
<protein>
    <recommendedName>
        <fullName evidence="2">histidine kinase</fullName>
        <ecNumber evidence="2">2.7.13.3</ecNumber>
    </recommendedName>
</protein>
<dbReference type="Gene3D" id="3.30.565.10">
    <property type="entry name" value="Histidine kinase-like ATPase, C-terminal domain"/>
    <property type="match status" value="1"/>
</dbReference>
<keyword evidence="5" id="KW-0547">Nucleotide-binding</keyword>
<keyword evidence="9" id="KW-0812">Transmembrane</keyword>
<keyword evidence="6 12" id="KW-0418">Kinase</keyword>
<dbReference type="SUPFAM" id="SSF55874">
    <property type="entry name" value="ATPase domain of HSP90 chaperone/DNA topoisomerase II/histidine kinase"/>
    <property type="match status" value="1"/>
</dbReference>
<feature type="transmembrane region" description="Helical" evidence="9">
    <location>
        <begin position="278"/>
        <end position="299"/>
    </location>
</feature>
<evidence type="ECO:0000259" key="10">
    <source>
        <dbReference type="Pfam" id="PF02518"/>
    </source>
</evidence>
<feature type="transmembrane region" description="Helical" evidence="9">
    <location>
        <begin position="6"/>
        <end position="23"/>
    </location>
</feature>
<proteinExistence type="predicted"/>
<sequence length="552" mass="58196">MRRYGVAVDIVLAVAGIALDVLVSFESWGVPSAPAWLGLTLSVLVGGAMGFVRRWPGPVSFYLSGQLVLTDQLGAYTVNSVQILVPIALGALAYQSRWRWIAPAALCGAGATALNIADPGVAFTTPGWFYSAAAALVPVIVGRYLRGSEGRLPEGEAQGFGPDVLLAGGGVALSVLGTWREWHTGGLPVSVNGLLVVLAGLSLGVVRRMPGMVFLIQALILLVADSYAMKAADTLQGMLMVTVAVFAMRASWGWTGVVYLAACGVTALTLVDHPSQVTAWRAFLLMTMVATPVVIGRYLRGRRLAAELERTMTREAEKHIAARMRADRLAERERIARDVHDIVAHHVGAMVLRAGAAQYALPPGPVADALADIRATGHQVLEDLRGLLNVLRDPDPPDDLPLAEPADLVVDAVERMTAAGLRIKLDLDPKTAHAPLVVSTSAARIVQEALTNVLKHAGPGTDVEVRLALERRRLVVEVDNGPPAAPPAGLPSSGQGIPGMRERAAALGGTLIARPRPGGGWSLIATLPLGDTPPGPLLGDSCRITRTMGERR</sequence>
<dbReference type="InterPro" id="IPR003594">
    <property type="entry name" value="HATPase_dom"/>
</dbReference>
<dbReference type="InterPro" id="IPR011712">
    <property type="entry name" value="Sig_transdc_His_kin_sub3_dim/P"/>
</dbReference>
<dbReference type="Proteomes" id="UP000578449">
    <property type="component" value="Unassembled WGS sequence"/>
</dbReference>
<reference evidence="12 13" key="1">
    <citation type="submission" date="2020-08" db="EMBL/GenBank/DDBJ databases">
        <title>Genomic Encyclopedia of Type Strains, Phase IV (KMG-IV): sequencing the most valuable type-strain genomes for metagenomic binning, comparative biology and taxonomic classification.</title>
        <authorList>
            <person name="Goeker M."/>
        </authorList>
    </citation>
    <scope>NUCLEOTIDE SEQUENCE [LARGE SCALE GENOMIC DNA]</scope>
    <source>
        <strain evidence="12 13">DSM 45615</strain>
    </source>
</reference>
<feature type="transmembrane region" description="Helical" evidence="9">
    <location>
        <begin position="252"/>
        <end position="271"/>
    </location>
</feature>
<keyword evidence="13" id="KW-1185">Reference proteome</keyword>
<evidence type="ECO:0000256" key="3">
    <source>
        <dbReference type="ARBA" id="ARBA00022553"/>
    </source>
</evidence>
<evidence type="ECO:0000256" key="7">
    <source>
        <dbReference type="ARBA" id="ARBA00022840"/>
    </source>
</evidence>
<accession>A0A840P6Y6</accession>
<comment type="caution">
    <text evidence="12">The sequence shown here is derived from an EMBL/GenBank/DDBJ whole genome shotgun (WGS) entry which is preliminary data.</text>
</comment>
<dbReference type="GO" id="GO:0016020">
    <property type="term" value="C:membrane"/>
    <property type="evidence" value="ECO:0007669"/>
    <property type="project" value="InterPro"/>
</dbReference>
<dbReference type="InterPro" id="IPR036890">
    <property type="entry name" value="HATPase_C_sf"/>
</dbReference>
<feature type="domain" description="Histidine kinase/HSP90-like ATPase" evidence="10">
    <location>
        <begin position="441"/>
        <end position="529"/>
    </location>
</feature>
<keyword evidence="3" id="KW-0597">Phosphoprotein</keyword>
<evidence type="ECO:0000313" key="12">
    <source>
        <dbReference type="EMBL" id="MBB5134346.1"/>
    </source>
</evidence>
<evidence type="ECO:0000256" key="9">
    <source>
        <dbReference type="SAM" id="Phobius"/>
    </source>
</evidence>
<evidence type="ECO:0000256" key="8">
    <source>
        <dbReference type="ARBA" id="ARBA00023012"/>
    </source>
</evidence>
<dbReference type="InterPro" id="IPR050482">
    <property type="entry name" value="Sensor_HK_TwoCompSys"/>
</dbReference>
<dbReference type="Pfam" id="PF07730">
    <property type="entry name" value="HisKA_3"/>
    <property type="match status" value="1"/>
</dbReference>
<gene>
    <name evidence="12" type="ORF">HNP84_004078</name>
</gene>
<feature type="transmembrane region" description="Helical" evidence="9">
    <location>
        <begin position="157"/>
        <end position="179"/>
    </location>
</feature>
<keyword evidence="8" id="KW-0902">Two-component regulatory system</keyword>
<feature type="transmembrane region" description="Helical" evidence="9">
    <location>
        <begin position="35"/>
        <end position="53"/>
    </location>
</feature>
<keyword evidence="9" id="KW-1133">Transmembrane helix</keyword>
<dbReference type="Pfam" id="PF02518">
    <property type="entry name" value="HATPase_c"/>
    <property type="match status" value="1"/>
</dbReference>
<dbReference type="PANTHER" id="PTHR24421">
    <property type="entry name" value="NITRATE/NITRITE SENSOR PROTEIN NARX-RELATED"/>
    <property type="match status" value="1"/>
</dbReference>
<dbReference type="GO" id="GO:0005524">
    <property type="term" value="F:ATP binding"/>
    <property type="evidence" value="ECO:0007669"/>
    <property type="project" value="UniProtKB-KW"/>
</dbReference>
<feature type="transmembrane region" description="Helical" evidence="9">
    <location>
        <begin position="185"/>
        <end position="206"/>
    </location>
</feature>
<dbReference type="PANTHER" id="PTHR24421:SF10">
    <property type="entry name" value="NITRATE_NITRITE SENSOR PROTEIN NARQ"/>
    <property type="match status" value="1"/>
</dbReference>
<dbReference type="AlphaFoldDB" id="A0A840P6Y6"/>
<feature type="domain" description="Signal transduction histidine kinase subgroup 3 dimerisation and phosphoacceptor" evidence="11">
    <location>
        <begin position="331"/>
        <end position="394"/>
    </location>
</feature>
<feature type="transmembrane region" description="Helical" evidence="9">
    <location>
        <begin position="100"/>
        <end position="116"/>
    </location>
</feature>
<keyword evidence="9" id="KW-0472">Membrane</keyword>
<feature type="transmembrane region" description="Helical" evidence="9">
    <location>
        <begin position="213"/>
        <end position="232"/>
    </location>
</feature>
<dbReference type="GO" id="GO:0000155">
    <property type="term" value="F:phosphorelay sensor kinase activity"/>
    <property type="evidence" value="ECO:0007669"/>
    <property type="project" value="InterPro"/>
</dbReference>
<evidence type="ECO:0000256" key="6">
    <source>
        <dbReference type="ARBA" id="ARBA00022777"/>
    </source>
</evidence>
<dbReference type="EMBL" id="JACHGN010000008">
    <property type="protein sequence ID" value="MBB5134346.1"/>
    <property type="molecule type" value="Genomic_DNA"/>
</dbReference>
<evidence type="ECO:0000259" key="11">
    <source>
        <dbReference type="Pfam" id="PF07730"/>
    </source>
</evidence>
<dbReference type="Gene3D" id="1.20.5.1930">
    <property type="match status" value="1"/>
</dbReference>
<evidence type="ECO:0000256" key="1">
    <source>
        <dbReference type="ARBA" id="ARBA00000085"/>
    </source>
</evidence>
<evidence type="ECO:0000256" key="4">
    <source>
        <dbReference type="ARBA" id="ARBA00022679"/>
    </source>
</evidence>
<name>A0A840P6Y6_9ACTN</name>
<evidence type="ECO:0000256" key="5">
    <source>
        <dbReference type="ARBA" id="ARBA00022741"/>
    </source>
</evidence>
<feature type="transmembrane region" description="Helical" evidence="9">
    <location>
        <begin position="128"/>
        <end position="145"/>
    </location>
</feature>
<dbReference type="CDD" id="cd16917">
    <property type="entry name" value="HATPase_UhpB-NarQ-NarX-like"/>
    <property type="match status" value="1"/>
</dbReference>
<feature type="transmembrane region" description="Helical" evidence="9">
    <location>
        <begin position="73"/>
        <end position="93"/>
    </location>
</feature>
<keyword evidence="7" id="KW-0067">ATP-binding</keyword>
<evidence type="ECO:0000256" key="2">
    <source>
        <dbReference type="ARBA" id="ARBA00012438"/>
    </source>
</evidence>
<keyword evidence="4" id="KW-0808">Transferase</keyword>
<dbReference type="GO" id="GO:0046983">
    <property type="term" value="F:protein dimerization activity"/>
    <property type="evidence" value="ECO:0007669"/>
    <property type="project" value="InterPro"/>
</dbReference>
<comment type="catalytic activity">
    <reaction evidence="1">
        <text>ATP + protein L-histidine = ADP + protein N-phospho-L-histidine.</text>
        <dbReference type="EC" id="2.7.13.3"/>
    </reaction>
</comment>
<dbReference type="EC" id="2.7.13.3" evidence="2"/>
<organism evidence="12 13">
    <name type="scientific">Thermocatellispora tengchongensis</name>
    <dbReference type="NCBI Taxonomy" id="1073253"/>
    <lineage>
        <taxon>Bacteria</taxon>
        <taxon>Bacillati</taxon>
        <taxon>Actinomycetota</taxon>
        <taxon>Actinomycetes</taxon>
        <taxon>Streptosporangiales</taxon>
        <taxon>Streptosporangiaceae</taxon>
        <taxon>Thermocatellispora</taxon>
    </lineage>
</organism>